<comment type="subcellular location">
    <subcellularLocation>
        <location evidence="1">Nucleus</location>
    </subcellularLocation>
</comment>
<dbReference type="GO" id="GO:0003729">
    <property type="term" value="F:mRNA binding"/>
    <property type="evidence" value="ECO:0007669"/>
    <property type="project" value="TreeGrafter"/>
</dbReference>
<reference evidence="4" key="1">
    <citation type="journal article" date="2020" name="Stud. Mycol.">
        <title>101 Dothideomycetes genomes: a test case for predicting lifestyles and emergence of pathogens.</title>
        <authorList>
            <person name="Haridas S."/>
            <person name="Albert R."/>
            <person name="Binder M."/>
            <person name="Bloem J."/>
            <person name="Labutti K."/>
            <person name="Salamov A."/>
            <person name="Andreopoulos B."/>
            <person name="Baker S."/>
            <person name="Barry K."/>
            <person name="Bills G."/>
            <person name="Bluhm B."/>
            <person name="Cannon C."/>
            <person name="Castanera R."/>
            <person name="Culley D."/>
            <person name="Daum C."/>
            <person name="Ezra D."/>
            <person name="Gonzalez J."/>
            <person name="Henrissat B."/>
            <person name="Kuo A."/>
            <person name="Liang C."/>
            <person name="Lipzen A."/>
            <person name="Lutzoni F."/>
            <person name="Magnuson J."/>
            <person name="Mondo S."/>
            <person name="Nolan M."/>
            <person name="Ohm R."/>
            <person name="Pangilinan J."/>
            <person name="Park H.-J."/>
            <person name="Ramirez L."/>
            <person name="Alfaro M."/>
            <person name="Sun H."/>
            <person name="Tritt A."/>
            <person name="Yoshinaga Y."/>
            <person name="Zwiers L.-H."/>
            <person name="Turgeon B."/>
            <person name="Goodwin S."/>
            <person name="Spatafora J."/>
            <person name="Crous P."/>
            <person name="Grigoriev I."/>
        </authorList>
    </citation>
    <scope>NUCLEOTIDE SEQUENCE</scope>
    <source>
        <strain evidence="4">CBS 122367</strain>
    </source>
</reference>
<dbReference type="InterPro" id="IPR019163">
    <property type="entry name" value="THO_Thoc5"/>
</dbReference>
<dbReference type="AlphaFoldDB" id="A0A6G1J3D9"/>
<dbReference type="PANTHER" id="PTHR13375">
    <property type="entry name" value="FMS INTERACTING PROTEIN"/>
    <property type="match status" value="1"/>
</dbReference>
<evidence type="ECO:0000256" key="1">
    <source>
        <dbReference type="ARBA" id="ARBA00004123"/>
    </source>
</evidence>
<evidence type="ECO:0000256" key="2">
    <source>
        <dbReference type="ARBA" id="ARBA00008044"/>
    </source>
</evidence>
<accession>A0A6G1J3D9</accession>
<dbReference type="EMBL" id="MU005580">
    <property type="protein sequence ID" value="KAF2684730.1"/>
    <property type="molecule type" value="Genomic_DNA"/>
</dbReference>
<evidence type="ECO:0008006" key="6">
    <source>
        <dbReference type="Google" id="ProtNLM"/>
    </source>
</evidence>
<keyword evidence="3" id="KW-0539">Nucleus</keyword>
<protein>
    <recommendedName>
        <fullName evidence="6">Fms interacting protein</fullName>
    </recommendedName>
</protein>
<comment type="similarity">
    <text evidence="2">Belongs to the THOC5 family.</text>
</comment>
<name>A0A6G1J3D9_9PLEO</name>
<sequence length="248" mass="28690">MDTQQEEMEVVDASDLSLKSLPVAFDPTTLNMANLINTPQNKRLYQATQTLKTLINDLVDYQLAHPKPLKPSTREEIDKERKILREIGVKERRVYTQLSVVKALYRQSVLKVREEKAKTADDRAVDDALILGLHNLKYEEQSLRSEIAAAENYDHQYTKLPLIPVEEFLEKFPELVNSSEHDLMIARIDHESQERNELEAFRREKHVRKQVLIAEVKKGKEKLTNLDSMVEKFVEAAEPIKKVLATEE</sequence>
<dbReference type="GO" id="GO:0006406">
    <property type="term" value="P:mRNA export from nucleus"/>
    <property type="evidence" value="ECO:0007669"/>
    <property type="project" value="TreeGrafter"/>
</dbReference>
<evidence type="ECO:0000256" key="3">
    <source>
        <dbReference type="ARBA" id="ARBA00023242"/>
    </source>
</evidence>
<keyword evidence="5" id="KW-1185">Reference proteome</keyword>
<organism evidence="4 5">
    <name type="scientific">Lentithecium fluviatile CBS 122367</name>
    <dbReference type="NCBI Taxonomy" id="1168545"/>
    <lineage>
        <taxon>Eukaryota</taxon>
        <taxon>Fungi</taxon>
        <taxon>Dikarya</taxon>
        <taxon>Ascomycota</taxon>
        <taxon>Pezizomycotina</taxon>
        <taxon>Dothideomycetes</taxon>
        <taxon>Pleosporomycetidae</taxon>
        <taxon>Pleosporales</taxon>
        <taxon>Massarineae</taxon>
        <taxon>Lentitheciaceae</taxon>
        <taxon>Lentithecium</taxon>
    </lineage>
</organism>
<gene>
    <name evidence="4" type="ORF">K458DRAFT_417598</name>
</gene>
<proteinExistence type="inferred from homology"/>
<dbReference type="PANTHER" id="PTHR13375:SF3">
    <property type="entry name" value="THO COMPLEX SUBUNIT 5 HOMOLOG"/>
    <property type="match status" value="1"/>
</dbReference>
<evidence type="ECO:0000313" key="4">
    <source>
        <dbReference type="EMBL" id="KAF2684730.1"/>
    </source>
</evidence>
<dbReference type="OrthoDB" id="20582at2759"/>
<dbReference type="Proteomes" id="UP000799291">
    <property type="component" value="Unassembled WGS sequence"/>
</dbReference>
<dbReference type="GO" id="GO:0000445">
    <property type="term" value="C:THO complex part of transcription export complex"/>
    <property type="evidence" value="ECO:0007669"/>
    <property type="project" value="TreeGrafter"/>
</dbReference>
<dbReference type="Pfam" id="PF09766">
    <property type="entry name" value="FmiP_Thoc5"/>
    <property type="match status" value="1"/>
</dbReference>
<evidence type="ECO:0000313" key="5">
    <source>
        <dbReference type="Proteomes" id="UP000799291"/>
    </source>
</evidence>